<keyword evidence="1" id="KW-0472">Membrane</keyword>
<dbReference type="AlphaFoldDB" id="A0A3L7A354"/>
<dbReference type="Pfam" id="PF20155">
    <property type="entry name" value="TMP_3"/>
    <property type="match status" value="1"/>
</dbReference>
<dbReference type="OrthoDB" id="177147at2"/>
<dbReference type="InterPro" id="IPR013491">
    <property type="entry name" value="Tape_meas_N"/>
</dbReference>
<feature type="domain" description="Tape measure protein N-terminal" evidence="2">
    <location>
        <begin position="83"/>
        <end position="251"/>
    </location>
</feature>
<feature type="transmembrane region" description="Helical" evidence="1">
    <location>
        <begin position="357"/>
        <end position="377"/>
    </location>
</feature>
<protein>
    <recommendedName>
        <fullName evidence="2">Tape measure protein N-terminal domain-containing protein</fullName>
    </recommendedName>
</protein>
<accession>A0A3L7A354</accession>
<keyword evidence="1" id="KW-1133">Transmembrane helix</keyword>
<dbReference type="InterPro" id="IPR016024">
    <property type="entry name" value="ARM-type_fold"/>
</dbReference>
<name>A0A3L7A354_9MICO</name>
<evidence type="ECO:0000256" key="1">
    <source>
        <dbReference type="SAM" id="Phobius"/>
    </source>
</evidence>
<reference evidence="3 4" key="1">
    <citation type="submission" date="2018-10" db="EMBL/GenBank/DDBJ databases">
        <authorList>
            <person name="Li J."/>
        </authorList>
    </citation>
    <scope>NUCLEOTIDE SEQUENCE [LARGE SCALE GENOMIC DNA]</scope>
    <source>
        <strain evidence="3 4">IF 016277</strain>
    </source>
</reference>
<organism evidence="3 4">
    <name type="scientific">Mycetocola tolaasinivorans</name>
    <dbReference type="NCBI Taxonomy" id="76635"/>
    <lineage>
        <taxon>Bacteria</taxon>
        <taxon>Bacillati</taxon>
        <taxon>Actinomycetota</taxon>
        <taxon>Actinomycetes</taxon>
        <taxon>Micrococcales</taxon>
        <taxon>Microbacteriaceae</taxon>
        <taxon>Mycetocola</taxon>
    </lineage>
</organism>
<evidence type="ECO:0000259" key="2">
    <source>
        <dbReference type="Pfam" id="PF20155"/>
    </source>
</evidence>
<feature type="transmembrane region" description="Helical" evidence="1">
    <location>
        <begin position="324"/>
        <end position="345"/>
    </location>
</feature>
<feature type="transmembrane region" description="Helical" evidence="1">
    <location>
        <begin position="508"/>
        <end position="531"/>
    </location>
</feature>
<gene>
    <name evidence="3" type="ORF">D9V32_13450</name>
</gene>
<feature type="transmembrane region" description="Helical" evidence="1">
    <location>
        <begin position="572"/>
        <end position="593"/>
    </location>
</feature>
<dbReference type="SUPFAM" id="SSF48371">
    <property type="entry name" value="ARM repeat"/>
    <property type="match status" value="1"/>
</dbReference>
<dbReference type="Proteomes" id="UP000272503">
    <property type="component" value="Unassembled WGS sequence"/>
</dbReference>
<evidence type="ECO:0000313" key="4">
    <source>
        <dbReference type="Proteomes" id="UP000272503"/>
    </source>
</evidence>
<comment type="caution">
    <text evidence="3">The sequence shown here is derived from an EMBL/GenBank/DDBJ whole genome shotgun (WGS) entry which is preliminary data.</text>
</comment>
<proteinExistence type="predicted"/>
<keyword evidence="1" id="KW-0812">Transmembrane</keyword>
<sequence length="762" mass="77329">MAGIEIANAYVALTTKMPGVQKDIEQAVGGPEVQKSTEKVGKSLGAKLTGAMGGVVKTGATAIGAVAAGLAGTAIAKGLGRLGAIENATAKLKGLGNEGDSVKEIMKNALASVKGTAFGLGDAATTAAQLVAAQIKPGKQLEGVLKSVANSASAAGVGLDEMGSIYGKVASLGKAQNDVLSQVADRGLPIYQELANKFGTTTEQVFKMATASKIGFADFEEAMTAAAGTVAKEMGTTLEGSMDNFGSALGRIGAGVMGGAFPLIAPLLQAITAAMGPIEAKAAQLGESLGKLLTPKVEALAGKLNAFAESGGKTKTNFSGMSGVLGPLVGAFAALAAGGLAGLIAQIPVVGALAGPLAALASPIGVIVGAIGGLIAVSQPLRDALGEIGGLFRLAFEDAGAKLQPVISQLVEVLSQLAQMAGAVLAQALLELAPLILPLISMFAQFAADVLPLLIPVILQVAAVVWNLIQALLPAAGAILEALMPAIQELLPAVVRLIEGLLPLLDAVLVPLIGLITTLLPVILPLVDVFLELLPPIMSLLSPLLELIGVILPPLTVLLSVLANIISGGLQVAFAILIPLIEALVGTISNLLMPIIEMLQGYWQGLIDFLTGVFTGDWEKAWDGIVQIFTSIWDGIVGIAKGVLNNVIEIINGMIGGINNVSGLLSGITGGAISLEIPKIPKLAAGAIVPAQPGGILANIGEGRHDEVVLPLNDRFYDSLGGRQEAPRREGDQITVYAPEGMSATGFAKAFAAENEWRGRGE</sequence>
<dbReference type="RefSeq" id="WP_121649430.1">
    <property type="nucleotide sequence ID" value="NZ_RCUX01000011.1"/>
</dbReference>
<feature type="transmembrane region" description="Helical" evidence="1">
    <location>
        <begin position="543"/>
        <end position="566"/>
    </location>
</feature>
<evidence type="ECO:0000313" key="3">
    <source>
        <dbReference type="EMBL" id="RLP74348.1"/>
    </source>
</evidence>
<dbReference type="EMBL" id="RCUX01000011">
    <property type="protein sequence ID" value="RLP74348.1"/>
    <property type="molecule type" value="Genomic_DNA"/>
</dbReference>
<keyword evidence="4" id="KW-1185">Reference proteome</keyword>